<dbReference type="Gene3D" id="3.40.190.10">
    <property type="entry name" value="Periplasmic binding protein-like II"/>
    <property type="match status" value="2"/>
</dbReference>
<keyword evidence="9" id="KW-0902">Two-component regulatory system</keyword>
<dbReference type="InterPro" id="IPR003661">
    <property type="entry name" value="HisK_dim/P_dom"/>
</dbReference>
<evidence type="ECO:0000256" key="3">
    <source>
        <dbReference type="ARBA" id="ARBA00012438"/>
    </source>
</evidence>
<evidence type="ECO:0000256" key="12">
    <source>
        <dbReference type="SAM" id="Phobius"/>
    </source>
</evidence>
<evidence type="ECO:0000256" key="6">
    <source>
        <dbReference type="ARBA" id="ARBA00022692"/>
    </source>
</evidence>
<evidence type="ECO:0000256" key="4">
    <source>
        <dbReference type="ARBA" id="ARBA00022553"/>
    </source>
</evidence>
<evidence type="ECO:0000313" key="15">
    <source>
        <dbReference type="EMBL" id="RXN84727.1"/>
    </source>
</evidence>
<evidence type="ECO:0000259" key="14">
    <source>
        <dbReference type="PROSITE" id="PS50885"/>
    </source>
</evidence>
<accession>A0A4Q1HG02</accession>
<keyword evidence="6 12" id="KW-0812">Transmembrane</keyword>
<reference evidence="15 16" key="1">
    <citation type="journal article" date="2017" name="Int. J. Syst. Evol. Microbiol.">
        <title>Achromobacter aloeverae sp. nov., isolated from the root of Aloe vera (L.) Burm.f.</title>
        <authorList>
            <person name="Kuncharoen N."/>
            <person name="Muramatsu Y."/>
            <person name="Shibata C."/>
            <person name="Kamakura Y."/>
            <person name="Nakagawa Y."/>
            <person name="Tanasupawat S."/>
        </authorList>
    </citation>
    <scope>NUCLEOTIDE SEQUENCE [LARGE SCALE GENOMIC DNA]</scope>
    <source>
        <strain evidence="15 16">AVA-1</strain>
    </source>
</reference>
<feature type="transmembrane region" description="Helical" evidence="12">
    <location>
        <begin position="12"/>
        <end position="35"/>
    </location>
</feature>
<evidence type="ECO:0000256" key="2">
    <source>
        <dbReference type="ARBA" id="ARBA00004370"/>
    </source>
</evidence>
<feature type="compositionally biased region" description="Low complexity" evidence="11">
    <location>
        <begin position="495"/>
        <end position="506"/>
    </location>
</feature>
<dbReference type="PRINTS" id="PR00344">
    <property type="entry name" value="BCTRLSENSOR"/>
</dbReference>
<keyword evidence="16" id="KW-1185">Reference proteome</keyword>
<dbReference type="Gene3D" id="3.30.565.10">
    <property type="entry name" value="Histidine kinase-like ATPase, C-terminal domain"/>
    <property type="match status" value="1"/>
</dbReference>
<dbReference type="InterPro" id="IPR005467">
    <property type="entry name" value="His_kinase_dom"/>
</dbReference>
<dbReference type="GO" id="GO:0005886">
    <property type="term" value="C:plasma membrane"/>
    <property type="evidence" value="ECO:0007669"/>
    <property type="project" value="TreeGrafter"/>
</dbReference>
<dbReference type="PANTHER" id="PTHR45436:SF1">
    <property type="entry name" value="SENSOR PROTEIN QSEC"/>
    <property type="match status" value="1"/>
</dbReference>
<feature type="transmembrane region" description="Helical" evidence="12">
    <location>
        <begin position="170"/>
        <end position="188"/>
    </location>
</feature>
<dbReference type="AlphaFoldDB" id="A0A4Q1HG02"/>
<comment type="catalytic activity">
    <reaction evidence="1">
        <text>ATP + protein L-histidine = ADP + protein N-phospho-L-histidine.</text>
        <dbReference type="EC" id="2.7.13.3"/>
    </reaction>
</comment>
<dbReference type="InterPro" id="IPR013727">
    <property type="entry name" value="2CSK_N"/>
</dbReference>
<dbReference type="CDD" id="cd00082">
    <property type="entry name" value="HisKA"/>
    <property type="match status" value="1"/>
</dbReference>
<dbReference type="InterPro" id="IPR003660">
    <property type="entry name" value="HAMP_dom"/>
</dbReference>
<protein>
    <recommendedName>
        <fullName evidence="3">histidine kinase</fullName>
        <ecNumber evidence="3">2.7.13.3</ecNumber>
    </recommendedName>
</protein>
<dbReference type="EMBL" id="PYAL01000008">
    <property type="protein sequence ID" value="RXN84727.1"/>
    <property type="molecule type" value="Genomic_DNA"/>
</dbReference>
<keyword evidence="4" id="KW-0597">Phosphoprotein</keyword>
<feature type="compositionally biased region" description="Low complexity" evidence="11">
    <location>
        <begin position="838"/>
        <end position="848"/>
    </location>
</feature>
<keyword evidence="10 12" id="KW-0472">Membrane</keyword>
<evidence type="ECO:0000256" key="5">
    <source>
        <dbReference type="ARBA" id="ARBA00022679"/>
    </source>
</evidence>
<evidence type="ECO:0000259" key="13">
    <source>
        <dbReference type="PROSITE" id="PS50109"/>
    </source>
</evidence>
<gene>
    <name evidence="15" type="ORF">C7R54_24685</name>
</gene>
<comment type="subcellular location">
    <subcellularLocation>
        <location evidence="2">Membrane</location>
    </subcellularLocation>
</comment>
<dbReference type="EC" id="2.7.13.3" evidence="3"/>
<comment type="caution">
    <text evidence="15">The sequence shown here is derived from an EMBL/GenBank/DDBJ whole genome shotgun (WGS) entry which is preliminary data.</text>
</comment>
<dbReference type="PROSITE" id="PS51257">
    <property type="entry name" value="PROKAR_LIPOPROTEIN"/>
    <property type="match status" value="1"/>
</dbReference>
<dbReference type="InterPro" id="IPR004358">
    <property type="entry name" value="Sig_transdc_His_kin-like_C"/>
</dbReference>
<evidence type="ECO:0000256" key="1">
    <source>
        <dbReference type="ARBA" id="ARBA00000085"/>
    </source>
</evidence>
<dbReference type="InterPro" id="IPR036097">
    <property type="entry name" value="HisK_dim/P_sf"/>
</dbReference>
<dbReference type="Pfam" id="PF13531">
    <property type="entry name" value="SBP_bac_11"/>
    <property type="match status" value="1"/>
</dbReference>
<dbReference type="PROSITE" id="PS50109">
    <property type="entry name" value="HIS_KIN"/>
    <property type="match status" value="1"/>
</dbReference>
<sequence>MAARDSEPRFSIFGRIFGAGLLLLGCTAIGLALFLHHDARRAADRAFDRLLAASALTIAGSVRIAEDGIEVEPPHAALAMLSGMDRVFYTARGPDGKAITGYDDLAWALPPARSAAPRFDDIDYRDEPVRVATVGRLVSAGPHAGWVTIRVAETRDARNALTSEIWRRGVTPLLVIAPLALALLWFGLRRAFAPLAAMEQELSRREPDDLRPLDMPAPREVTRLAQALNGVMPRLENAMRNINTLVADAAHQVRTPLASLRAQAEVAMEETDPQRLHERVTRIHQNATLASQLVSQLLMDATITHRLGMRGTASVGIAEIVNDTRNHIGPLEAARLRIFIAPEVRRARVTGDRVALREMLRNLVDNALRYAPEGPIELRVTPVSALRVAITVNDHGPGIPDDEIERVQERFQRGSSGAQQPGSGLGLAIVRMVAQAHGGSLWLQNRPGGGLAAKVILPRIKPTYRKSAAVLAAVMTGLLSAVSAPSPAQAEDCATEPTTTHYPTPTQGDPLLTIAGTTDTATMSGLILSFQNANPGVAVNYLEMGSSALYEAASSGRLPDVDVLMSPATDLQVRLANDGYALRYDTPRTAGMPDWATWRNEVFGFTLEPVVMVYNPRRYTDATAPRSHQALLRLLESEGAALHGRVGTYDLTRSSVGYLLAEQDEQVSSDFWGLADALGRAGVRRVACGREILDAIERDDLDLGYNVLGSQALARQADGGHIGVIYPHDYELVLTRSVLIARHTRQPALARALVDWLLSPAGQAAAASKAGLGSLIAGTPGPWTADAVLTHSPGVVQPVAMGPGLLTGLDRQRHARFIRNWVRLVGETPPGDEPAPRAPARAATGTAE</sequence>
<name>A0A4Q1HG02_9BURK</name>
<dbReference type="InterPro" id="IPR003594">
    <property type="entry name" value="HATPase_dom"/>
</dbReference>
<feature type="region of interest" description="Disordered" evidence="11">
    <location>
        <begin position="490"/>
        <end position="511"/>
    </location>
</feature>
<dbReference type="Pfam" id="PF02518">
    <property type="entry name" value="HATPase_c"/>
    <property type="match status" value="1"/>
</dbReference>
<feature type="domain" description="Histidine kinase" evidence="13">
    <location>
        <begin position="248"/>
        <end position="461"/>
    </location>
</feature>
<keyword evidence="7 15" id="KW-0418">Kinase</keyword>
<feature type="region of interest" description="Disordered" evidence="11">
    <location>
        <begin position="826"/>
        <end position="848"/>
    </location>
</feature>
<dbReference type="SMART" id="SM00387">
    <property type="entry name" value="HATPase_c"/>
    <property type="match status" value="1"/>
</dbReference>
<dbReference type="InterPro" id="IPR050428">
    <property type="entry name" value="TCS_sensor_his_kinase"/>
</dbReference>
<evidence type="ECO:0000313" key="16">
    <source>
        <dbReference type="Proteomes" id="UP000290849"/>
    </source>
</evidence>
<dbReference type="GO" id="GO:0000155">
    <property type="term" value="F:phosphorelay sensor kinase activity"/>
    <property type="evidence" value="ECO:0007669"/>
    <property type="project" value="InterPro"/>
</dbReference>
<dbReference type="SMART" id="SM00388">
    <property type="entry name" value="HisKA"/>
    <property type="match status" value="1"/>
</dbReference>
<evidence type="ECO:0000256" key="7">
    <source>
        <dbReference type="ARBA" id="ARBA00022777"/>
    </source>
</evidence>
<dbReference type="SUPFAM" id="SSF55874">
    <property type="entry name" value="ATPase domain of HSP90 chaperone/DNA topoisomerase II/histidine kinase"/>
    <property type="match status" value="1"/>
</dbReference>
<dbReference type="PROSITE" id="PS50885">
    <property type="entry name" value="HAMP"/>
    <property type="match status" value="1"/>
</dbReference>
<dbReference type="OrthoDB" id="8554694at2"/>
<keyword evidence="8 12" id="KW-1133">Transmembrane helix</keyword>
<dbReference type="Gene3D" id="1.10.287.130">
    <property type="match status" value="1"/>
</dbReference>
<evidence type="ECO:0000256" key="9">
    <source>
        <dbReference type="ARBA" id="ARBA00023012"/>
    </source>
</evidence>
<feature type="domain" description="HAMP" evidence="14">
    <location>
        <begin position="189"/>
        <end position="240"/>
    </location>
</feature>
<dbReference type="SUPFAM" id="SSF47384">
    <property type="entry name" value="Homodimeric domain of signal transducing histidine kinase"/>
    <property type="match status" value="1"/>
</dbReference>
<dbReference type="Pfam" id="PF00512">
    <property type="entry name" value="HisKA"/>
    <property type="match status" value="1"/>
</dbReference>
<keyword evidence="5" id="KW-0808">Transferase</keyword>
<dbReference type="Proteomes" id="UP000290849">
    <property type="component" value="Unassembled WGS sequence"/>
</dbReference>
<proteinExistence type="predicted"/>
<evidence type="ECO:0000256" key="8">
    <source>
        <dbReference type="ARBA" id="ARBA00022989"/>
    </source>
</evidence>
<dbReference type="Pfam" id="PF08521">
    <property type="entry name" value="2CSK_N"/>
    <property type="match status" value="1"/>
</dbReference>
<dbReference type="InterPro" id="IPR036890">
    <property type="entry name" value="HATPase_C_sf"/>
</dbReference>
<dbReference type="PANTHER" id="PTHR45436">
    <property type="entry name" value="SENSOR HISTIDINE KINASE YKOH"/>
    <property type="match status" value="1"/>
</dbReference>
<dbReference type="CDD" id="cd00075">
    <property type="entry name" value="HATPase"/>
    <property type="match status" value="1"/>
</dbReference>
<dbReference type="SUPFAM" id="SSF53850">
    <property type="entry name" value="Periplasmic binding protein-like II"/>
    <property type="match status" value="1"/>
</dbReference>
<evidence type="ECO:0000256" key="11">
    <source>
        <dbReference type="SAM" id="MobiDB-lite"/>
    </source>
</evidence>
<organism evidence="15 16">
    <name type="scientific">Achromobacter aloeverae</name>
    <dbReference type="NCBI Taxonomy" id="1750518"/>
    <lineage>
        <taxon>Bacteria</taxon>
        <taxon>Pseudomonadati</taxon>
        <taxon>Pseudomonadota</taxon>
        <taxon>Betaproteobacteria</taxon>
        <taxon>Burkholderiales</taxon>
        <taxon>Alcaligenaceae</taxon>
        <taxon>Achromobacter</taxon>
    </lineage>
</organism>
<evidence type="ECO:0000256" key="10">
    <source>
        <dbReference type="ARBA" id="ARBA00023136"/>
    </source>
</evidence>